<dbReference type="PROSITE" id="PS00822">
    <property type="entry name" value="CYTO_HEME_LYASE_2"/>
    <property type="match status" value="1"/>
</dbReference>
<dbReference type="Pfam" id="PF01265">
    <property type="entry name" value="Cyto_heme_lyase"/>
    <property type="match status" value="1"/>
</dbReference>
<feature type="region of interest" description="Disordered" evidence="12">
    <location>
        <begin position="1"/>
        <end position="95"/>
    </location>
</feature>
<dbReference type="FunCoup" id="A0A6P8HT30">
    <property type="interactions" value="1576"/>
</dbReference>
<evidence type="ECO:0000256" key="5">
    <source>
        <dbReference type="ARBA" id="ARBA00022792"/>
    </source>
</evidence>
<accession>A0A6P8HT30</accession>
<protein>
    <recommendedName>
        <fullName evidence="11">Holocytochrome c-type synthase</fullName>
        <ecNumber evidence="11">4.4.1.17</ecNumber>
    </recommendedName>
</protein>
<dbReference type="KEGG" id="aten:116294849"/>
<keyword evidence="4 11" id="KW-0479">Metal-binding</keyword>
<comment type="function">
    <text evidence="11">Lyase that catalyzes the covalent linking of the heme group to the cytochrome C apoprotein to produce the mature functional cytochrome.</text>
</comment>
<organism evidence="13 14">
    <name type="scientific">Actinia tenebrosa</name>
    <name type="common">Australian red waratah sea anemone</name>
    <dbReference type="NCBI Taxonomy" id="6105"/>
    <lineage>
        <taxon>Eukaryota</taxon>
        <taxon>Metazoa</taxon>
        <taxon>Cnidaria</taxon>
        <taxon>Anthozoa</taxon>
        <taxon>Hexacorallia</taxon>
        <taxon>Actiniaria</taxon>
        <taxon>Actiniidae</taxon>
        <taxon>Actinia</taxon>
    </lineage>
</organism>
<keyword evidence="13" id="KW-1185">Reference proteome</keyword>
<keyword evidence="7 11" id="KW-0496">Mitochondrion</keyword>
<gene>
    <name evidence="14" type="primary">LOC116294849</name>
</gene>
<comment type="catalytic activity">
    <reaction evidence="10">
        <text>holo-[cytochrome c] = apo-[cytochrome c] + heme b</text>
        <dbReference type="Rhea" id="RHEA:22648"/>
        <dbReference type="Rhea" id="RHEA-COMP:10725"/>
        <dbReference type="Rhea" id="RHEA-COMP:10726"/>
        <dbReference type="ChEBI" id="CHEBI:29950"/>
        <dbReference type="ChEBI" id="CHEBI:60344"/>
        <dbReference type="ChEBI" id="CHEBI:83739"/>
        <dbReference type="EC" id="4.4.1.17"/>
    </reaction>
    <physiologicalReaction direction="right-to-left" evidence="10">
        <dbReference type="Rhea" id="RHEA:22650"/>
    </physiologicalReaction>
</comment>
<evidence type="ECO:0000256" key="1">
    <source>
        <dbReference type="ARBA" id="ARBA00004273"/>
    </source>
</evidence>
<evidence type="ECO:0000256" key="9">
    <source>
        <dbReference type="ARBA" id="ARBA00023239"/>
    </source>
</evidence>
<evidence type="ECO:0000256" key="12">
    <source>
        <dbReference type="SAM" id="MobiDB-lite"/>
    </source>
</evidence>
<feature type="compositionally biased region" description="Low complexity" evidence="12">
    <location>
        <begin position="14"/>
        <end position="32"/>
    </location>
</feature>
<evidence type="ECO:0000256" key="6">
    <source>
        <dbReference type="ARBA" id="ARBA00023004"/>
    </source>
</evidence>
<dbReference type="GO" id="GO:0005743">
    <property type="term" value="C:mitochondrial inner membrane"/>
    <property type="evidence" value="ECO:0007669"/>
    <property type="project" value="UniProtKB-SubCell"/>
</dbReference>
<evidence type="ECO:0000256" key="11">
    <source>
        <dbReference type="RuleBase" id="RU363130"/>
    </source>
</evidence>
<dbReference type="OrthoDB" id="4243at2759"/>
<dbReference type="GO" id="GO:0004408">
    <property type="term" value="F:holocytochrome-c synthase activity"/>
    <property type="evidence" value="ECO:0007669"/>
    <property type="project" value="UniProtKB-EC"/>
</dbReference>
<dbReference type="GeneID" id="116294849"/>
<dbReference type="AlphaFoldDB" id="A0A6P8HT30"/>
<evidence type="ECO:0000256" key="7">
    <source>
        <dbReference type="ARBA" id="ARBA00023128"/>
    </source>
</evidence>
<dbReference type="PANTHER" id="PTHR12743">
    <property type="entry name" value="CYTOCHROME C1 HEME LYASE"/>
    <property type="match status" value="1"/>
</dbReference>
<keyword evidence="6 11" id="KW-0408">Iron</keyword>
<sequence length="285" mass="32126">MGASSSTLTSSENQQTPETPSPPSSATQTQTSGCPVQHGGNQQLGEWKSECPASAATASMGGGCPMKKTDDIDPLNMMPPANQQPSPGQPYPLPTDRVVSSIPKGNSDGEKWVYPSPQMFWNAMVRKGWKWEKDDLKPNDMDHIIRIHNANNERAWDEILRWEALHVKECGNPKLLSFRGKAKEFSPRARIRSWLGYELPFDRHDWIIDRCGKQVRYIIDYYDIGDEESYKQGEFVHLDVRPAFDSPSAILDRMRVAVLRWSMYFSSSKTESGENSPSDKTVKSD</sequence>
<name>A0A6P8HT30_ACTTE</name>
<evidence type="ECO:0000256" key="2">
    <source>
        <dbReference type="ARBA" id="ARBA00007255"/>
    </source>
</evidence>
<keyword evidence="9 11" id="KW-0456">Lyase</keyword>
<dbReference type="EC" id="4.4.1.17" evidence="11"/>
<dbReference type="InParanoid" id="A0A6P8HT30"/>
<comment type="similarity">
    <text evidence="2 11">Belongs to the cytochrome c-type heme lyase family.</text>
</comment>
<evidence type="ECO:0000256" key="8">
    <source>
        <dbReference type="ARBA" id="ARBA00023136"/>
    </source>
</evidence>
<dbReference type="GO" id="GO:0046872">
    <property type="term" value="F:metal ion binding"/>
    <property type="evidence" value="ECO:0007669"/>
    <property type="project" value="UniProtKB-KW"/>
</dbReference>
<evidence type="ECO:0000313" key="14">
    <source>
        <dbReference type="RefSeq" id="XP_031558378.1"/>
    </source>
</evidence>
<proteinExistence type="inferred from homology"/>
<dbReference type="Proteomes" id="UP000515163">
    <property type="component" value="Unplaced"/>
</dbReference>
<evidence type="ECO:0000313" key="13">
    <source>
        <dbReference type="Proteomes" id="UP000515163"/>
    </source>
</evidence>
<keyword evidence="8 11" id="KW-0472">Membrane</keyword>
<comment type="subcellular location">
    <subcellularLocation>
        <location evidence="1 11">Mitochondrion inner membrane</location>
    </subcellularLocation>
</comment>
<dbReference type="RefSeq" id="XP_031558378.1">
    <property type="nucleotide sequence ID" value="XM_031702518.1"/>
</dbReference>
<dbReference type="InterPro" id="IPR000511">
    <property type="entry name" value="Holocyt_c/c1_synthase"/>
</dbReference>
<evidence type="ECO:0000256" key="10">
    <source>
        <dbReference type="ARBA" id="ARBA00023944"/>
    </source>
</evidence>
<reference evidence="14" key="1">
    <citation type="submission" date="2025-08" db="UniProtKB">
        <authorList>
            <consortium name="RefSeq"/>
        </authorList>
    </citation>
    <scope>IDENTIFICATION</scope>
    <source>
        <tissue evidence="14">Tentacle</tissue>
    </source>
</reference>
<evidence type="ECO:0000256" key="4">
    <source>
        <dbReference type="ARBA" id="ARBA00022723"/>
    </source>
</evidence>
<feature type="compositionally biased region" description="Polar residues" evidence="12">
    <location>
        <begin position="1"/>
        <end position="13"/>
    </location>
</feature>
<keyword evidence="3 11" id="KW-0349">Heme</keyword>
<evidence type="ECO:0000256" key="3">
    <source>
        <dbReference type="ARBA" id="ARBA00022617"/>
    </source>
</evidence>
<keyword evidence="5 11" id="KW-0999">Mitochondrion inner membrane</keyword>
<dbReference type="PANTHER" id="PTHR12743:SF0">
    <property type="entry name" value="HOLOCYTOCHROME C-TYPE SYNTHASE"/>
    <property type="match status" value="1"/>
</dbReference>